<sequence length="152" mass="16933">MANLEQRCALLENEMESERGTQSSDHLSLKTTRKSRNTIPFAGWTLLIDKLWNSNGLNFSILDSSTNYRNSGGLNLVSRAAAFLITNTSQVPADLKRDIPVPLSVYSPFDNRSDPEAIDEEWEKTGNLRSGVISLSDSHVEEKGLHKAQRLS</sequence>
<dbReference type="AlphaFoldDB" id="A0A4Z1F9E2"/>
<organism evidence="1 2">
    <name type="scientific">Botrytis tulipae</name>
    <dbReference type="NCBI Taxonomy" id="87230"/>
    <lineage>
        <taxon>Eukaryota</taxon>
        <taxon>Fungi</taxon>
        <taxon>Dikarya</taxon>
        <taxon>Ascomycota</taxon>
        <taxon>Pezizomycotina</taxon>
        <taxon>Leotiomycetes</taxon>
        <taxon>Helotiales</taxon>
        <taxon>Sclerotiniaceae</taxon>
        <taxon>Botrytis</taxon>
    </lineage>
</organism>
<name>A0A4Z1F9E2_9HELO</name>
<reference evidence="1 2" key="1">
    <citation type="submission" date="2017-12" db="EMBL/GenBank/DDBJ databases">
        <title>Comparative genomics of Botrytis spp.</title>
        <authorList>
            <person name="Valero-Jimenez C.A."/>
            <person name="Tapia P."/>
            <person name="Veloso J."/>
            <person name="Silva-Moreno E."/>
            <person name="Staats M."/>
            <person name="Valdes J.H."/>
            <person name="Van Kan J.A.L."/>
        </authorList>
    </citation>
    <scope>NUCLEOTIDE SEQUENCE [LARGE SCALE GENOMIC DNA]</scope>
    <source>
        <strain evidence="1 2">Bt9001</strain>
    </source>
</reference>
<evidence type="ECO:0000313" key="1">
    <source>
        <dbReference type="EMBL" id="TGO19929.1"/>
    </source>
</evidence>
<proteinExistence type="predicted"/>
<gene>
    <name evidence="1" type="ORF">BTUL_0002g01780</name>
</gene>
<dbReference type="EMBL" id="PQXH01000002">
    <property type="protein sequence ID" value="TGO19929.1"/>
    <property type="molecule type" value="Genomic_DNA"/>
</dbReference>
<keyword evidence="2" id="KW-1185">Reference proteome</keyword>
<comment type="caution">
    <text evidence="1">The sequence shown here is derived from an EMBL/GenBank/DDBJ whole genome shotgun (WGS) entry which is preliminary data.</text>
</comment>
<dbReference type="OrthoDB" id="3687641at2759"/>
<protein>
    <submittedName>
        <fullName evidence="1">Uncharacterized protein</fullName>
    </submittedName>
</protein>
<evidence type="ECO:0000313" key="2">
    <source>
        <dbReference type="Proteomes" id="UP000297777"/>
    </source>
</evidence>
<accession>A0A4Z1F9E2</accession>
<dbReference type="Proteomes" id="UP000297777">
    <property type="component" value="Unassembled WGS sequence"/>
</dbReference>